<dbReference type="Pfam" id="PF14489">
    <property type="entry name" value="QueF"/>
    <property type="match status" value="1"/>
</dbReference>
<name>A0A2H0LT43_9BACT</name>
<keyword evidence="3" id="KW-0521">NADP</keyword>
<dbReference type="HAMAP" id="MF_00818">
    <property type="entry name" value="QueF_type1"/>
    <property type="match status" value="1"/>
</dbReference>
<dbReference type="PIRSF" id="PIRSF027377">
    <property type="entry name" value="Nitrile_oxidored_QueF"/>
    <property type="match status" value="1"/>
</dbReference>
<dbReference type="Proteomes" id="UP000230859">
    <property type="component" value="Unassembled WGS sequence"/>
</dbReference>
<protein>
    <submittedName>
        <fullName evidence="5">NADPH-dependent 7-cyano-7-deazaguanine reductase QueF</fullName>
    </submittedName>
</protein>
<dbReference type="Gene3D" id="3.30.1130.10">
    <property type="match status" value="1"/>
</dbReference>
<keyword evidence="1" id="KW-0963">Cytoplasm</keyword>
<gene>
    <name evidence="5" type="ORF">COV74_00050</name>
</gene>
<comment type="caution">
    <text evidence="5">The sequence shown here is derived from an EMBL/GenBank/DDBJ whole genome shotgun (WGS) entry which is preliminary data.</text>
</comment>
<sequence>PKPDRDYMIRFECPEFTCVCPKTGQPDFATIRIEYTPDELCVELKSLKLYLWSFRNEGHFHEAVTNKILDDLLEALKPRYMKVAGDFYVRGGIHTVIEAEHTGV</sequence>
<keyword evidence="4" id="KW-0560">Oxidoreductase</keyword>
<reference evidence="5 6" key="1">
    <citation type="submission" date="2017-09" db="EMBL/GenBank/DDBJ databases">
        <title>Depth-based differentiation of microbial function through sediment-hosted aquifers and enrichment of novel symbionts in the deep terrestrial subsurface.</title>
        <authorList>
            <person name="Probst A.J."/>
            <person name="Ladd B."/>
            <person name="Jarett J.K."/>
            <person name="Geller-Mcgrath D.E."/>
            <person name="Sieber C.M."/>
            <person name="Emerson J.B."/>
            <person name="Anantharaman K."/>
            <person name="Thomas B.C."/>
            <person name="Malmstrom R."/>
            <person name="Stieglmeier M."/>
            <person name="Klingl A."/>
            <person name="Woyke T."/>
            <person name="Ryan C.M."/>
            <person name="Banfield J.F."/>
        </authorList>
    </citation>
    <scope>NUCLEOTIDE SEQUENCE [LARGE SCALE GENOMIC DNA]</scope>
    <source>
        <strain evidence="5">CG11_big_fil_rev_8_21_14_0_20_45_26</strain>
    </source>
</reference>
<evidence type="ECO:0000256" key="3">
    <source>
        <dbReference type="ARBA" id="ARBA00022857"/>
    </source>
</evidence>
<dbReference type="InterPro" id="IPR016856">
    <property type="entry name" value="QueF_type1"/>
</dbReference>
<dbReference type="GO" id="GO:0005737">
    <property type="term" value="C:cytoplasm"/>
    <property type="evidence" value="ECO:0007669"/>
    <property type="project" value="InterPro"/>
</dbReference>
<evidence type="ECO:0000256" key="4">
    <source>
        <dbReference type="ARBA" id="ARBA00023002"/>
    </source>
</evidence>
<dbReference type="EMBL" id="PCVY01000002">
    <property type="protein sequence ID" value="PIQ87603.1"/>
    <property type="molecule type" value="Genomic_DNA"/>
</dbReference>
<dbReference type="GO" id="GO:0008616">
    <property type="term" value="P:tRNA queuosine(34) biosynthetic process"/>
    <property type="evidence" value="ECO:0007669"/>
    <property type="project" value="UniProtKB-KW"/>
</dbReference>
<dbReference type="InterPro" id="IPR029500">
    <property type="entry name" value="QueF"/>
</dbReference>
<proteinExistence type="inferred from homology"/>
<dbReference type="InterPro" id="IPR043133">
    <property type="entry name" value="GTP-CH-I_C/QueF"/>
</dbReference>
<dbReference type="InterPro" id="IPR050084">
    <property type="entry name" value="NADPH_dep_7-cyano-7-deazaG_red"/>
</dbReference>
<accession>A0A2H0LT43</accession>
<dbReference type="PANTHER" id="PTHR34354">
    <property type="entry name" value="NADPH-DEPENDENT 7-CYANO-7-DEAZAGUANINE REDUCTASE"/>
    <property type="match status" value="1"/>
</dbReference>
<dbReference type="AlphaFoldDB" id="A0A2H0LT43"/>
<organism evidence="5 6">
    <name type="scientific">Candidatus Abzuiibacterium crystallinum</name>
    <dbReference type="NCBI Taxonomy" id="1974748"/>
    <lineage>
        <taxon>Bacteria</taxon>
        <taxon>Pseudomonadati</taxon>
        <taxon>Candidatus Omnitrophota</taxon>
        <taxon>Candidatus Abzuiibacterium</taxon>
    </lineage>
</organism>
<keyword evidence="2" id="KW-0671">Queuosine biosynthesis</keyword>
<feature type="non-terminal residue" evidence="5">
    <location>
        <position position="104"/>
    </location>
</feature>
<evidence type="ECO:0000256" key="1">
    <source>
        <dbReference type="ARBA" id="ARBA00022490"/>
    </source>
</evidence>
<dbReference type="SUPFAM" id="SSF55620">
    <property type="entry name" value="Tetrahydrobiopterin biosynthesis enzymes-like"/>
    <property type="match status" value="1"/>
</dbReference>
<feature type="non-terminal residue" evidence="5">
    <location>
        <position position="1"/>
    </location>
</feature>
<evidence type="ECO:0000256" key="2">
    <source>
        <dbReference type="ARBA" id="ARBA00022785"/>
    </source>
</evidence>
<dbReference type="GO" id="GO:0033739">
    <property type="term" value="F:preQ1 synthase activity"/>
    <property type="evidence" value="ECO:0007669"/>
    <property type="project" value="InterPro"/>
</dbReference>
<evidence type="ECO:0000313" key="5">
    <source>
        <dbReference type="EMBL" id="PIQ87603.1"/>
    </source>
</evidence>
<evidence type="ECO:0000313" key="6">
    <source>
        <dbReference type="Proteomes" id="UP000230859"/>
    </source>
</evidence>
<dbReference type="PANTHER" id="PTHR34354:SF1">
    <property type="entry name" value="NADPH-DEPENDENT 7-CYANO-7-DEAZAGUANINE REDUCTASE"/>
    <property type="match status" value="1"/>
</dbReference>
<dbReference type="NCBIfam" id="TIGR03139">
    <property type="entry name" value="QueF-II"/>
    <property type="match status" value="1"/>
</dbReference>